<protein>
    <submittedName>
        <fullName evidence="1">Uncharacterized protein</fullName>
    </submittedName>
</protein>
<organism evidence="1 2">
    <name type="scientific">Ferrimonas gelatinilytica</name>
    <dbReference type="NCBI Taxonomy" id="1255257"/>
    <lineage>
        <taxon>Bacteria</taxon>
        <taxon>Pseudomonadati</taxon>
        <taxon>Pseudomonadota</taxon>
        <taxon>Gammaproteobacteria</taxon>
        <taxon>Alteromonadales</taxon>
        <taxon>Ferrimonadaceae</taxon>
        <taxon>Ferrimonas</taxon>
    </lineage>
</organism>
<sequence>MPKALPLDCHFVRFILSRSDLFLTRYASLTQVGAWRRRIEQEYLPHWQELEFHGPEGLSEQIAAFVALTFGPGRLPMLRRRYATERHRRAKLTKTVELEVDAINQLEQIKAEQALSSYSEAIAWLCQRASKPG</sequence>
<dbReference type="Proteomes" id="UP001501600">
    <property type="component" value="Unassembled WGS sequence"/>
</dbReference>
<dbReference type="EMBL" id="BAABLF010000005">
    <property type="protein sequence ID" value="GAA5187912.1"/>
    <property type="molecule type" value="Genomic_DNA"/>
</dbReference>
<gene>
    <name evidence="1" type="ORF">GCM10025772_06650</name>
</gene>
<evidence type="ECO:0000313" key="2">
    <source>
        <dbReference type="Proteomes" id="UP001501600"/>
    </source>
</evidence>
<accession>A0ABP9RXM0</accession>
<dbReference type="RefSeq" id="WP_345315622.1">
    <property type="nucleotide sequence ID" value="NZ_BAABLF010000005.1"/>
</dbReference>
<name>A0ABP9RXM0_9GAMM</name>
<keyword evidence="2" id="KW-1185">Reference proteome</keyword>
<proteinExistence type="predicted"/>
<comment type="caution">
    <text evidence="1">The sequence shown here is derived from an EMBL/GenBank/DDBJ whole genome shotgun (WGS) entry which is preliminary data.</text>
</comment>
<evidence type="ECO:0000313" key="1">
    <source>
        <dbReference type="EMBL" id="GAA5187912.1"/>
    </source>
</evidence>
<reference evidence="2" key="1">
    <citation type="journal article" date="2019" name="Int. J. Syst. Evol. Microbiol.">
        <title>The Global Catalogue of Microorganisms (GCM) 10K type strain sequencing project: providing services to taxonomists for standard genome sequencing and annotation.</title>
        <authorList>
            <consortium name="The Broad Institute Genomics Platform"/>
            <consortium name="The Broad Institute Genome Sequencing Center for Infectious Disease"/>
            <person name="Wu L."/>
            <person name="Ma J."/>
        </authorList>
    </citation>
    <scope>NUCLEOTIDE SEQUENCE [LARGE SCALE GENOMIC DNA]</scope>
    <source>
        <strain evidence="2">JCM 18720</strain>
    </source>
</reference>